<reference evidence="1 2" key="1">
    <citation type="submission" date="2018-05" db="EMBL/GenBank/DDBJ databases">
        <title>Chitinophaga sp. K3CV102501T nov., isolated from isolated from a monsoon evergreen broad-leaved forest soil.</title>
        <authorList>
            <person name="Lv Y."/>
        </authorList>
    </citation>
    <scope>NUCLEOTIDE SEQUENCE [LARGE SCALE GENOMIC DNA]</scope>
    <source>
        <strain evidence="1 2">GDMCC 1.1325</strain>
    </source>
</reference>
<dbReference type="RefSeq" id="WP_113618037.1">
    <property type="nucleotide sequence ID" value="NZ_QFFJ01000002.1"/>
</dbReference>
<dbReference type="Proteomes" id="UP000253410">
    <property type="component" value="Unassembled WGS sequence"/>
</dbReference>
<accession>A0A365XUB9</accession>
<sequence>MSNTQRLSLDDFKLDVANSDNEIEKLMGMAAAACHKTCNPMPDATYIDFVDYEAEMAQQQQINFNVGVRQVTF</sequence>
<gene>
    <name evidence="1" type="ORF">DF182_22495</name>
</gene>
<evidence type="ECO:0000313" key="1">
    <source>
        <dbReference type="EMBL" id="RBL89294.1"/>
    </source>
</evidence>
<keyword evidence="2" id="KW-1185">Reference proteome</keyword>
<organism evidence="1 2">
    <name type="scientific">Chitinophaga flava</name>
    <dbReference type="NCBI Taxonomy" id="2259036"/>
    <lineage>
        <taxon>Bacteria</taxon>
        <taxon>Pseudomonadati</taxon>
        <taxon>Bacteroidota</taxon>
        <taxon>Chitinophagia</taxon>
        <taxon>Chitinophagales</taxon>
        <taxon>Chitinophagaceae</taxon>
        <taxon>Chitinophaga</taxon>
    </lineage>
</organism>
<dbReference type="AlphaFoldDB" id="A0A365XUB9"/>
<name>A0A365XUB9_9BACT</name>
<dbReference type="OrthoDB" id="9894980at2"/>
<dbReference type="EMBL" id="QFFJ01000002">
    <property type="protein sequence ID" value="RBL89294.1"/>
    <property type="molecule type" value="Genomic_DNA"/>
</dbReference>
<comment type="caution">
    <text evidence="1">The sequence shown here is derived from an EMBL/GenBank/DDBJ whole genome shotgun (WGS) entry which is preliminary data.</text>
</comment>
<evidence type="ECO:0000313" key="2">
    <source>
        <dbReference type="Proteomes" id="UP000253410"/>
    </source>
</evidence>
<proteinExistence type="predicted"/>
<protein>
    <submittedName>
        <fullName evidence="1">Uncharacterized protein</fullName>
    </submittedName>
</protein>